<keyword evidence="3" id="KW-0813">Transport</keyword>
<evidence type="ECO:0000256" key="6">
    <source>
        <dbReference type="ARBA" id="ARBA00022827"/>
    </source>
</evidence>
<keyword evidence="12" id="KW-0325">Glycoprotein</keyword>
<feature type="transmembrane region" description="Helical" evidence="13">
    <location>
        <begin position="298"/>
        <end position="317"/>
    </location>
</feature>
<dbReference type="GO" id="GO:0006879">
    <property type="term" value="P:intracellular iron ion homeostasis"/>
    <property type="evidence" value="ECO:0007669"/>
    <property type="project" value="TreeGrafter"/>
</dbReference>
<dbReference type="InterPro" id="IPR013112">
    <property type="entry name" value="FAD-bd_8"/>
</dbReference>
<keyword evidence="8 13" id="KW-1133">Transmembrane helix</keyword>
<dbReference type="GO" id="GO:0015677">
    <property type="term" value="P:copper ion import"/>
    <property type="evidence" value="ECO:0007669"/>
    <property type="project" value="TreeGrafter"/>
</dbReference>
<dbReference type="InterPro" id="IPR039261">
    <property type="entry name" value="FNR_nucleotide-bd"/>
</dbReference>
<sequence length="694" mass="78854">MLAILVFAAIVSASNYDTALGSSVFYECTELVSSIATFCENPYDYTCYCRNPNALATITGCFATTAGTVKYGNEYLLGFCEESGMPLTMDQITGAYKNYTSHGLDTSKMNNYNQSEPATTPIKIPEENAKSFRNSYRQIKNSVFFGSGAIAYWGLVVVVSAVFNWTVVFIPSSRKLTDGSLVKLIRRHLTMPALLGKRRTESFRAKWPIFEWLLPTRLETLVVVGFFWVLFILCAVDEQYIPAPWRKEKVVTYTSVADRTGIIATMLTPLMVLFAGRNSVLQLLTRWRSTTMMVYHRWIARMVVLLVLIHAICYTKVLKWQMRFSSEMAENYLRYGIVALVCGGIICVQALLYFRRRWYDVFLAVHIVLAVFWVVGAWYHLSYMGYSQMMYAVFAVWGFDRLARVLRLCYFGFPKARVTLVEDTLKVEIPRPKHWKPVAGGHIWVHFGLGLHFWQSHPFTFFESVTADNTIICCCKVKGGVTKALERRLCGLPGKQSLIRVAVEGPYGAPSPVTRHSNVLFVAGGSGIPGIYSEASNLYELNKNSKQRVKLIWVVRESRSLAMFIDEMRSLVKHGIETAVFVTRPEIHHGEELQKLFVSDSNSQSEKQEKVEESVREINIIERLQDELPHVEFISGRPNMREIVGREVEEATESVAVVTCGHPLLVDDLRSIVIDEVKTSPKRVDFYEQLQVWA</sequence>
<evidence type="ECO:0000256" key="3">
    <source>
        <dbReference type="ARBA" id="ARBA00022448"/>
    </source>
</evidence>
<protein>
    <recommendedName>
        <fullName evidence="14">FAD-binding FR-type domain-containing protein</fullName>
    </recommendedName>
</protein>
<dbReference type="SFLD" id="SFLDG01168">
    <property type="entry name" value="Ferric_reductase_subgroup_(FRE"/>
    <property type="match status" value="1"/>
</dbReference>
<dbReference type="EMBL" id="PKFO01000001">
    <property type="protein sequence ID" value="PVH19186.1"/>
    <property type="molecule type" value="Genomic_DNA"/>
</dbReference>
<feature type="transmembrane region" description="Helical" evidence="13">
    <location>
        <begin position="332"/>
        <end position="354"/>
    </location>
</feature>
<name>A0A2V1ANP6_9ASCO</name>
<feature type="transmembrane region" description="Helical" evidence="13">
    <location>
        <begin position="221"/>
        <end position="241"/>
    </location>
</feature>
<dbReference type="STRING" id="45357.A0A2V1ANP6"/>
<evidence type="ECO:0000256" key="7">
    <source>
        <dbReference type="ARBA" id="ARBA00022982"/>
    </source>
</evidence>
<feature type="transmembrane region" description="Helical" evidence="13">
    <location>
        <begin position="261"/>
        <end position="277"/>
    </location>
</feature>
<dbReference type="Pfam" id="PF01794">
    <property type="entry name" value="Ferric_reduct"/>
    <property type="match status" value="1"/>
</dbReference>
<evidence type="ECO:0000256" key="9">
    <source>
        <dbReference type="ARBA" id="ARBA00023002"/>
    </source>
</evidence>
<evidence type="ECO:0000256" key="4">
    <source>
        <dbReference type="ARBA" id="ARBA00022630"/>
    </source>
</evidence>
<dbReference type="Proteomes" id="UP000244309">
    <property type="component" value="Unassembled WGS sequence"/>
</dbReference>
<dbReference type="PROSITE" id="PS51384">
    <property type="entry name" value="FAD_FR"/>
    <property type="match status" value="1"/>
</dbReference>
<evidence type="ECO:0000256" key="1">
    <source>
        <dbReference type="ARBA" id="ARBA00004141"/>
    </source>
</evidence>
<dbReference type="GO" id="GO:0005886">
    <property type="term" value="C:plasma membrane"/>
    <property type="evidence" value="ECO:0007669"/>
    <property type="project" value="TreeGrafter"/>
</dbReference>
<dbReference type="AlphaFoldDB" id="A0A2V1ANP6"/>
<dbReference type="PANTHER" id="PTHR32361">
    <property type="entry name" value="FERRIC/CUPRIC REDUCTASE TRANSMEMBRANE COMPONENT"/>
    <property type="match status" value="1"/>
</dbReference>
<evidence type="ECO:0000256" key="11">
    <source>
        <dbReference type="ARBA" id="ARBA00023136"/>
    </source>
</evidence>
<dbReference type="InterPro" id="IPR051410">
    <property type="entry name" value="Ferric/Cupric_Reductase"/>
</dbReference>
<dbReference type="Pfam" id="PF08022">
    <property type="entry name" value="FAD_binding_8"/>
    <property type="match status" value="1"/>
</dbReference>
<feature type="domain" description="FAD-binding FR-type" evidence="14">
    <location>
        <begin position="395"/>
        <end position="513"/>
    </location>
</feature>
<gene>
    <name evidence="15" type="ORF">CXQ85_001487</name>
</gene>
<evidence type="ECO:0000256" key="8">
    <source>
        <dbReference type="ARBA" id="ARBA00022989"/>
    </source>
</evidence>
<dbReference type="Gene3D" id="3.40.50.80">
    <property type="entry name" value="Nucleotide-binding domain of ferredoxin-NADP reductase (FNR) module"/>
    <property type="match status" value="1"/>
</dbReference>
<comment type="similarity">
    <text evidence="2">Belongs to the ferric reductase (FRE) family.</text>
</comment>
<dbReference type="OrthoDB" id="167398at2759"/>
<dbReference type="RefSeq" id="XP_025340126.1">
    <property type="nucleotide sequence ID" value="XM_025485195.1"/>
</dbReference>
<keyword evidence="6" id="KW-0274">FAD</keyword>
<dbReference type="InterPro" id="IPR013130">
    <property type="entry name" value="Fe3_Rdtase_TM_dom"/>
</dbReference>
<dbReference type="VEuPathDB" id="FungiDB:CXQ85_001487"/>
<keyword evidence="7" id="KW-0249">Electron transport</keyword>
<comment type="caution">
    <text evidence="15">The sequence shown here is derived from an EMBL/GenBank/DDBJ whole genome shotgun (WGS) entry which is preliminary data.</text>
</comment>
<evidence type="ECO:0000256" key="5">
    <source>
        <dbReference type="ARBA" id="ARBA00022692"/>
    </source>
</evidence>
<evidence type="ECO:0000313" key="15">
    <source>
        <dbReference type="EMBL" id="PVH19186.1"/>
    </source>
</evidence>
<dbReference type="SUPFAM" id="SSF52343">
    <property type="entry name" value="Ferredoxin reductase-like, C-terminal NADP-linked domain"/>
    <property type="match status" value="1"/>
</dbReference>
<dbReference type="CDD" id="cd06186">
    <property type="entry name" value="NOX_Duox_like_FAD_NADP"/>
    <property type="match status" value="1"/>
</dbReference>
<evidence type="ECO:0000256" key="12">
    <source>
        <dbReference type="ARBA" id="ARBA00023180"/>
    </source>
</evidence>
<evidence type="ECO:0000256" key="13">
    <source>
        <dbReference type="SAM" id="Phobius"/>
    </source>
</evidence>
<keyword evidence="16" id="KW-1185">Reference proteome</keyword>
<organism evidence="15 16">
    <name type="scientific">Candidozyma haemuli</name>
    <dbReference type="NCBI Taxonomy" id="45357"/>
    <lineage>
        <taxon>Eukaryota</taxon>
        <taxon>Fungi</taxon>
        <taxon>Dikarya</taxon>
        <taxon>Ascomycota</taxon>
        <taxon>Saccharomycotina</taxon>
        <taxon>Pichiomycetes</taxon>
        <taxon>Metschnikowiaceae</taxon>
        <taxon>Candidozyma</taxon>
    </lineage>
</organism>
<comment type="subcellular location">
    <subcellularLocation>
        <location evidence="1">Membrane</location>
        <topology evidence="1">Multi-pass membrane protein</topology>
    </subcellularLocation>
</comment>
<dbReference type="Pfam" id="PF08030">
    <property type="entry name" value="NAD_binding_6"/>
    <property type="match status" value="1"/>
</dbReference>
<evidence type="ECO:0000256" key="2">
    <source>
        <dbReference type="ARBA" id="ARBA00006278"/>
    </source>
</evidence>
<dbReference type="GO" id="GO:0006826">
    <property type="term" value="P:iron ion transport"/>
    <property type="evidence" value="ECO:0007669"/>
    <property type="project" value="TreeGrafter"/>
</dbReference>
<keyword evidence="10" id="KW-0406">Ion transport</keyword>
<evidence type="ECO:0000259" key="14">
    <source>
        <dbReference type="PROSITE" id="PS51384"/>
    </source>
</evidence>
<evidence type="ECO:0000313" key="16">
    <source>
        <dbReference type="Proteomes" id="UP000244309"/>
    </source>
</evidence>
<keyword evidence="5 13" id="KW-0812">Transmembrane</keyword>
<keyword evidence="11 13" id="KW-0472">Membrane</keyword>
<feature type="transmembrane region" description="Helical" evidence="13">
    <location>
        <begin position="150"/>
        <end position="170"/>
    </location>
</feature>
<evidence type="ECO:0000256" key="10">
    <source>
        <dbReference type="ARBA" id="ARBA00023065"/>
    </source>
</evidence>
<dbReference type="InterPro" id="IPR017927">
    <property type="entry name" value="FAD-bd_FR_type"/>
</dbReference>
<accession>A0A2V1ANP6</accession>
<dbReference type="InterPro" id="IPR013121">
    <property type="entry name" value="Fe_red_NAD-bd_6"/>
</dbReference>
<reference evidence="15 16" key="1">
    <citation type="submission" date="2017-12" db="EMBL/GenBank/DDBJ databases">
        <title>Genome Sequence of a Multidrug-Resistant Candida haemulonii Isolate from a Patient with Chronic Leg Ulcers in Israel.</title>
        <authorList>
            <person name="Chow N.A."/>
            <person name="Gade L."/>
            <person name="Batra D."/>
            <person name="Rowe L.A."/>
            <person name="Ben-Ami R."/>
            <person name="Loparev V.N."/>
            <person name="Litvintseva A.P."/>
        </authorList>
    </citation>
    <scope>NUCLEOTIDE SEQUENCE [LARGE SCALE GENOMIC DNA]</scope>
    <source>
        <strain evidence="15 16">B11899</strain>
    </source>
</reference>
<feature type="transmembrane region" description="Helical" evidence="13">
    <location>
        <begin position="361"/>
        <end position="379"/>
    </location>
</feature>
<dbReference type="GeneID" id="37006818"/>
<proteinExistence type="inferred from homology"/>
<dbReference type="PANTHER" id="PTHR32361:SF9">
    <property type="entry name" value="FERRIC REDUCTASE TRANSMEMBRANE COMPONENT 3-RELATED"/>
    <property type="match status" value="1"/>
</dbReference>
<keyword evidence="9" id="KW-0560">Oxidoreductase</keyword>
<dbReference type="SFLD" id="SFLDS00052">
    <property type="entry name" value="Ferric_Reductase_Domain"/>
    <property type="match status" value="1"/>
</dbReference>
<dbReference type="GO" id="GO:0000293">
    <property type="term" value="F:ferric-chelate reductase activity"/>
    <property type="evidence" value="ECO:0007669"/>
    <property type="project" value="UniProtKB-ARBA"/>
</dbReference>
<keyword evidence="4" id="KW-0285">Flavoprotein</keyword>